<evidence type="ECO:0000256" key="1">
    <source>
        <dbReference type="SAM" id="MobiDB-lite"/>
    </source>
</evidence>
<name>A0AB74UEG5_9GAMM</name>
<dbReference type="InterPro" id="IPR021364">
    <property type="entry name" value="DUF2857"/>
</dbReference>
<dbReference type="EMBL" id="CP159578">
    <property type="protein sequence ID" value="XCJ80009.1"/>
    <property type="molecule type" value="Genomic_DNA"/>
</dbReference>
<reference evidence="2" key="1">
    <citation type="submission" date="2024-06" db="EMBL/GenBank/DDBJ databases">
        <title>Complete genome of Salinicola endophyticus HNIBRBA4755.</title>
        <authorList>
            <person name="Shin S.Y."/>
            <person name="Kang H."/>
            <person name="Song J."/>
        </authorList>
    </citation>
    <scope>NUCLEOTIDE SEQUENCE</scope>
    <source>
        <strain evidence="2">HNIBRBA4755</strain>
    </source>
</reference>
<dbReference type="RefSeq" id="WP_353980860.1">
    <property type="nucleotide sequence ID" value="NZ_CP159578.1"/>
</dbReference>
<gene>
    <name evidence="2" type="ORF">ABV408_02250</name>
</gene>
<dbReference type="AlphaFoldDB" id="A0AB74UEG5"/>
<proteinExistence type="predicted"/>
<sequence length="207" mass="23331">MAAPQLNHALFNQALILIREGDMRRARALGFHDEELQSLSRLRASEIESLIHEFPGVARFELDHETFKAALRRVDRDQDRDGIVDQCIRRGASVQMLVTFFGLTPNDCSARRTLLGVPSRQGRLPMPDEAVEHEAYRRWQTISHDPASPRAAEDIRGMLVLSEEVDLPLAVIWMLIKQWTEPEQAPQQSLPAEDETIEASSGKGMPG</sequence>
<evidence type="ECO:0000313" key="2">
    <source>
        <dbReference type="EMBL" id="XCJ80009.1"/>
    </source>
</evidence>
<organism evidence="2">
    <name type="scientific">Salinicola endophyticus</name>
    <dbReference type="NCBI Taxonomy" id="1949083"/>
    <lineage>
        <taxon>Bacteria</taxon>
        <taxon>Pseudomonadati</taxon>
        <taxon>Pseudomonadota</taxon>
        <taxon>Gammaproteobacteria</taxon>
        <taxon>Oceanospirillales</taxon>
        <taxon>Halomonadaceae</taxon>
        <taxon>Salinicola</taxon>
    </lineage>
</organism>
<protein>
    <submittedName>
        <fullName evidence="2">DUF2857 domain-containing protein</fullName>
    </submittedName>
</protein>
<feature type="region of interest" description="Disordered" evidence="1">
    <location>
        <begin position="183"/>
        <end position="207"/>
    </location>
</feature>
<accession>A0AB74UEG5</accession>
<dbReference type="Pfam" id="PF11198">
    <property type="entry name" value="DUF2857"/>
    <property type="match status" value="1"/>
</dbReference>